<evidence type="ECO:0000313" key="2">
    <source>
        <dbReference type="EMBL" id="KAK5794066.1"/>
    </source>
</evidence>
<comment type="caution">
    <text evidence="2">The sequence shown here is derived from an EMBL/GenBank/DDBJ whole genome shotgun (WGS) entry which is preliminary data.</text>
</comment>
<gene>
    <name evidence="2" type="ORF">PVK06_035259</name>
</gene>
<feature type="region of interest" description="Disordered" evidence="1">
    <location>
        <begin position="1"/>
        <end position="40"/>
    </location>
</feature>
<sequence length="67" mass="7444">MKNSSNNLERGSREGGNGSSEGGSGSSEGGRGAAMAVEQRRKYNELQLQLQHMMQMFQSRKSHHLRH</sequence>
<name>A0ABR0NGC4_GOSAR</name>
<evidence type="ECO:0000256" key="1">
    <source>
        <dbReference type="SAM" id="MobiDB-lite"/>
    </source>
</evidence>
<dbReference type="Proteomes" id="UP001358586">
    <property type="component" value="Chromosome 10"/>
</dbReference>
<accession>A0ABR0NGC4</accession>
<dbReference type="EMBL" id="JARKNE010000010">
    <property type="protein sequence ID" value="KAK5794066.1"/>
    <property type="molecule type" value="Genomic_DNA"/>
</dbReference>
<feature type="compositionally biased region" description="Gly residues" evidence="1">
    <location>
        <begin position="14"/>
        <end position="32"/>
    </location>
</feature>
<reference evidence="2 3" key="1">
    <citation type="submission" date="2023-03" db="EMBL/GenBank/DDBJ databases">
        <title>WGS of Gossypium arboreum.</title>
        <authorList>
            <person name="Yu D."/>
        </authorList>
    </citation>
    <scope>NUCLEOTIDE SEQUENCE [LARGE SCALE GENOMIC DNA]</scope>
    <source>
        <tissue evidence="2">Leaf</tissue>
    </source>
</reference>
<keyword evidence="3" id="KW-1185">Reference proteome</keyword>
<organism evidence="2 3">
    <name type="scientific">Gossypium arboreum</name>
    <name type="common">Tree cotton</name>
    <name type="synonym">Gossypium nanking</name>
    <dbReference type="NCBI Taxonomy" id="29729"/>
    <lineage>
        <taxon>Eukaryota</taxon>
        <taxon>Viridiplantae</taxon>
        <taxon>Streptophyta</taxon>
        <taxon>Embryophyta</taxon>
        <taxon>Tracheophyta</taxon>
        <taxon>Spermatophyta</taxon>
        <taxon>Magnoliopsida</taxon>
        <taxon>eudicotyledons</taxon>
        <taxon>Gunneridae</taxon>
        <taxon>Pentapetalae</taxon>
        <taxon>rosids</taxon>
        <taxon>malvids</taxon>
        <taxon>Malvales</taxon>
        <taxon>Malvaceae</taxon>
        <taxon>Malvoideae</taxon>
        <taxon>Gossypium</taxon>
    </lineage>
</organism>
<evidence type="ECO:0000313" key="3">
    <source>
        <dbReference type="Proteomes" id="UP001358586"/>
    </source>
</evidence>
<proteinExistence type="predicted"/>
<protein>
    <submittedName>
        <fullName evidence="2">Uncharacterized protein</fullName>
    </submittedName>
</protein>